<dbReference type="EMBL" id="JACHOA010000005">
    <property type="protein sequence ID" value="MBB4614711.1"/>
    <property type="molecule type" value="Genomic_DNA"/>
</dbReference>
<dbReference type="OrthoDB" id="7509246at2"/>
<comment type="caution">
    <text evidence="2">The sequence shown here is derived from an EMBL/GenBank/DDBJ whole genome shotgun (WGS) entry which is preliminary data.</text>
</comment>
<evidence type="ECO:0000256" key="1">
    <source>
        <dbReference type="SAM" id="Phobius"/>
    </source>
</evidence>
<keyword evidence="2" id="KW-0808">Transferase</keyword>
<feature type="transmembrane region" description="Helical" evidence="1">
    <location>
        <begin position="102"/>
        <end position="127"/>
    </location>
</feature>
<keyword evidence="1" id="KW-1133">Transmembrane helix</keyword>
<keyword evidence="1" id="KW-0812">Transmembrane</keyword>
<gene>
    <name evidence="2" type="ORF">GGR37_002998</name>
</gene>
<evidence type="ECO:0000313" key="2">
    <source>
        <dbReference type="EMBL" id="MBB4614711.1"/>
    </source>
</evidence>
<dbReference type="RefSeq" id="WP_144904354.1">
    <property type="nucleotide sequence ID" value="NZ_JACHOA010000005.1"/>
</dbReference>
<protein>
    <submittedName>
        <fullName evidence="2">Glucan phosphoethanolaminetransferase (Alkaline phosphatase superfamily)</fullName>
    </submittedName>
</protein>
<keyword evidence="1" id="KW-0472">Membrane</keyword>
<organism evidence="2 3">
    <name type="scientific">Novosphingobium taihuense</name>
    <dbReference type="NCBI Taxonomy" id="260085"/>
    <lineage>
        <taxon>Bacteria</taxon>
        <taxon>Pseudomonadati</taxon>
        <taxon>Pseudomonadota</taxon>
        <taxon>Alphaproteobacteria</taxon>
        <taxon>Sphingomonadales</taxon>
        <taxon>Sphingomonadaceae</taxon>
        <taxon>Novosphingobium</taxon>
    </lineage>
</organism>
<dbReference type="Proteomes" id="UP000538566">
    <property type="component" value="Unassembled WGS sequence"/>
</dbReference>
<feature type="transmembrane region" description="Helical" evidence="1">
    <location>
        <begin position="78"/>
        <end position="96"/>
    </location>
</feature>
<evidence type="ECO:0000313" key="3">
    <source>
        <dbReference type="Proteomes" id="UP000538566"/>
    </source>
</evidence>
<sequence>MRPRSITIFHRLLIAVMVISLVQTAISWTSSQDILQADPTTRMFGSWWFLLGVSLLSYGIYALIWFRIVARASNAARWVFTVLTVLSVVSVPLNLANAVSGLISPVTAILMLASALVQLAALVCLFLPESRRWIANKGVMADPLVFE</sequence>
<proteinExistence type="predicted"/>
<reference evidence="2 3" key="1">
    <citation type="submission" date="2020-08" db="EMBL/GenBank/DDBJ databases">
        <title>Genomic Encyclopedia of Type Strains, Phase IV (KMG-IV): sequencing the most valuable type-strain genomes for metagenomic binning, comparative biology and taxonomic classification.</title>
        <authorList>
            <person name="Goeker M."/>
        </authorList>
    </citation>
    <scope>NUCLEOTIDE SEQUENCE [LARGE SCALE GENOMIC DNA]</scope>
    <source>
        <strain evidence="2 3">DSM 17507</strain>
    </source>
</reference>
<accession>A0A7W7AD54</accession>
<name>A0A7W7AD54_9SPHN</name>
<dbReference type="GO" id="GO:0016740">
    <property type="term" value="F:transferase activity"/>
    <property type="evidence" value="ECO:0007669"/>
    <property type="project" value="UniProtKB-KW"/>
</dbReference>
<keyword evidence="3" id="KW-1185">Reference proteome</keyword>
<dbReference type="AlphaFoldDB" id="A0A7W7AD54"/>
<feature type="transmembrane region" description="Helical" evidence="1">
    <location>
        <begin position="47"/>
        <end position="66"/>
    </location>
</feature>